<reference evidence="2 3" key="1">
    <citation type="submission" date="2021-06" db="EMBL/GenBank/DDBJ databases">
        <authorList>
            <person name="Kallberg Y."/>
            <person name="Tangrot J."/>
            <person name="Rosling A."/>
        </authorList>
    </citation>
    <scope>NUCLEOTIDE SEQUENCE [LARGE SCALE GENOMIC DNA]</scope>
    <source>
        <strain evidence="2 3">120-4 pot B 10/14</strain>
    </source>
</reference>
<dbReference type="EMBL" id="CAJVQB010008729">
    <property type="protein sequence ID" value="CAG8722435.1"/>
    <property type="molecule type" value="Genomic_DNA"/>
</dbReference>
<evidence type="ECO:0000256" key="1">
    <source>
        <dbReference type="SAM" id="Coils"/>
    </source>
</evidence>
<name>A0ABN7V2M1_GIGMA</name>
<gene>
    <name evidence="2" type="ORF">GMARGA_LOCUS13642</name>
</gene>
<comment type="caution">
    <text evidence="2">The sequence shown here is derived from an EMBL/GenBank/DDBJ whole genome shotgun (WGS) entry which is preliminary data.</text>
</comment>
<feature type="coiled-coil region" evidence="1">
    <location>
        <begin position="15"/>
        <end position="42"/>
    </location>
</feature>
<protein>
    <submittedName>
        <fullName evidence="2">30339_t:CDS:1</fullName>
    </submittedName>
</protein>
<accession>A0ABN7V2M1</accession>
<evidence type="ECO:0000313" key="3">
    <source>
        <dbReference type="Proteomes" id="UP000789901"/>
    </source>
</evidence>
<keyword evidence="3" id="KW-1185">Reference proteome</keyword>
<evidence type="ECO:0000313" key="2">
    <source>
        <dbReference type="EMBL" id="CAG8722435.1"/>
    </source>
</evidence>
<proteinExistence type="predicted"/>
<keyword evidence="1" id="KW-0175">Coiled coil</keyword>
<sequence>MKEKRCVEDSTLLELLEEERVLDEFREKSKQVETEAKSQKNLDSTATQKNLKLDIGVLEDDEYDQIEELLMEYDELFAWTPHELERTNLINHSIQTSDAPPLR</sequence>
<organism evidence="2 3">
    <name type="scientific">Gigaspora margarita</name>
    <dbReference type="NCBI Taxonomy" id="4874"/>
    <lineage>
        <taxon>Eukaryota</taxon>
        <taxon>Fungi</taxon>
        <taxon>Fungi incertae sedis</taxon>
        <taxon>Mucoromycota</taxon>
        <taxon>Glomeromycotina</taxon>
        <taxon>Glomeromycetes</taxon>
        <taxon>Diversisporales</taxon>
        <taxon>Gigasporaceae</taxon>
        <taxon>Gigaspora</taxon>
    </lineage>
</organism>
<dbReference type="Proteomes" id="UP000789901">
    <property type="component" value="Unassembled WGS sequence"/>
</dbReference>